<name>A0ABU9KZ50_9FLAO</name>
<evidence type="ECO:0000256" key="2">
    <source>
        <dbReference type="ARBA" id="ARBA00022801"/>
    </source>
</evidence>
<evidence type="ECO:0000256" key="4">
    <source>
        <dbReference type="HAMAP-Rule" id="MF_00528"/>
    </source>
</evidence>
<feature type="site" description="Important for substrate specificity" evidence="4">
    <location>
        <position position="78"/>
    </location>
</feature>
<proteinExistence type="inferred from homology"/>
<keyword evidence="3 4" id="KW-0546">Nucleotide metabolism</keyword>
<accession>A0ABU9KZ50</accession>
<comment type="catalytic activity">
    <reaction evidence="4">
        <text>dTTP + H2O = dTMP + diphosphate + H(+)</text>
        <dbReference type="Rhea" id="RHEA:28534"/>
        <dbReference type="ChEBI" id="CHEBI:15377"/>
        <dbReference type="ChEBI" id="CHEBI:15378"/>
        <dbReference type="ChEBI" id="CHEBI:33019"/>
        <dbReference type="ChEBI" id="CHEBI:37568"/>
        <dbReference type="ChEBI" id="CHEBI:63528"/>
        <dbReference type="EC" id="3.6.1.9"/>
    </reaction>
</comment>
<comment type="similarity">
    <text evidence="4">Belongs to the Maf family. YhdE subfamily.</text>
</comment>
<sequence length="193" mass="22222">MLSELVQNRHLILASGSPRRSLFLKELGLDFEIRIKETEESYPSHLKGKEISEYLSKLKAAPFLPELTDKDILITADTIVWLEDTALGKPKSKNDARKMLRSLSNKSHEVISSVALTTMYKQLVFSDTTKVIFKELSDKEINYYIDQYKPFDKAGAYGIQEWLGYIGIERIEGNYFNVMGFPIQLFYDAMHKI</sequence>
<dbReference type="PIRSF" id="PIRSF006305">
    <property type="entry name" value="Maf"/>
    <property type="match status" value="1"/>
</dbReference>
<dbReference type="NCBIfam" id="TIGR00172">
    <property type="entry name" value="maf"/>
    <property type="match status" value="1"/>
</dbReference>
<evidence type="ECO:0000256" key="3">
    <source>
        <dbReference type="ARBA" id="ARBA00023080"/>
    </source>
</evidence>
<keyword evidence="6" id="KW-1185">Reference proteome</keyword>
<dbReference type="PANTHER" id="PTHR43213:SF5">
    <property type="entry name" value="BIFUNCTIONAL DTTP_UTP PYROPHOSPHATASE_METHYLTRANSFERASE PROTEIN-RELATED"/>
    <property type="match status" value="1"/>
</dbReference>
<evidence type="ECO:0000313" key="5">
    <source>
        <dbReference type="EMBL" id="MEL4454664.1"/>
    </source>
</evidence>
<dbReference type="HAMAP" id="MF_00528">
    <property type="entry name" value="Maf"/>
    <property type="match status" value="1"/>
</dbReference>
<protein>
    <recommendedName>
        <fullName evidence="4">dTTP/UTP pyrophosphatase</fullName>
        <shortName evidence="4">dTTPase/UTPase</shortName>
        <ecNumber evidence="4">3.6.1.9</ecNumber>
    </recommendedName>
    <alternativeName>
        <fullName evidence="4">Nucleoside triphosphate pyrophosphatase</fullName>
    </alternativeName>
    <alternativeName>
        <fullName evidence="4">Nucleotide pyrophosphatase</fullName>
        <shortName evidence="4">Nucleotide PPase</shortName>
    </alternativeName>
</protein>
<comment type="function">
    <text evidence="4">Nucleoside triphosphate pyrophosphatase that hydrolyzes dTTP and UTP. May have a dual role in cell division arrest and in preventing the incorporation of modified nucleotides into cellular nucleic acids.</text>
</comment>
<keyword evidence="4" id="KW-0963">Cytoplasm</keyword>
<evidence type="ECO:0000313" key="6">
    <source>
        <dbReference type="Proteomes" id="UP001474120"/>
    </source>
</evidence>
<comment type="catalytic activity">
    <reaction evidence="4">
        <text>UTP + H2O = UMP + diphosphate + H(+)</text>
        <dbReference type="Rhea" id="RHEA:29395"/>
        <dbReference type="ChEBI" id="CHEBI:15377"/>
        <dbReference type="ChEBI" id="CHEBI:15378"/>
        <dbReference type="ChEBI" id="CHEBI:33019"/>
        <dbReference type="ChEBI" id="CHEBI:46398"/>
        <dbReference type="ChEBI" id="CHEBI:57865"/>
        <dbReference type="EC" id="3.6.1.9"/>
    </reaction>
</comment>
<dbReference type="InterPro" id="IPR003697">
    <property type="entry name" value="Maf-like"/>
</dbReference>
<dbReference type="Gene3D" id="3.90.950.10">
    <property type="match status" value="1"/>
</dbReference>
<evidence type="ECO:0000256" key="1">
    <source>
        <dbReference type="ARBA" id="ARBA00001968"/>
    </source>
</evidence>
<dbReference type="Pfam" id="PF02545">
    <property type="entry name" value="Maf"/>
    <property type="match status" value="1"/>
</dbReference>
<gene>
    <name evidence="5" type="ORF">AABB81_02060</name>
</gene>
<comment type="caution">
    <text evidence="4">Lacks conserved residue(s) required for the propagation of feature annotation.</text>
</comment>
<feature type="active site" description="Proton acceptor" evidence="4">
    <location>
        <position position="77"/>
    </location>
</feature>
<comment type="subcellular location">
    <subcellularLocation>
        <location evidence="4">Cytoplasm</location>
    </subcellularLocation>
</comment>
<feature type="site" description="Important for substrate specificity" evidence="4">
    <location>
        <position position="160"/>
    </location>
</feature>
<dbReference type="Proteomes" id="UP001474120">
    <property type="component" value="Unassembled WGS sequence"/>
</dbReference>
<dbReference type="PANTHER" id="PTHR43213">
    <property type="entry name" value="BIFUNCTIONAL DTTP/UTP PYROPHOSPHATASE/METHYLTRANSFERASE PROTEIN-RELATED"/>
    <property type="match status" value="1"/>
</dbReference>
<dbReference type="SUPFAM" id="SSF52972">
    <property type="entry name" value="ITPase-like"/>
    <property type="match status" value="1"/>
</dbReference>
<feature type="site" description="Important for substrate specificity" evidence="4">
    <location>
        <position position="19"/>
    </location>
</feature>
<comment type="cofactor">
    <cofactor evidence="1 4">
        <name>a divalent metal cation</name>
        <dbReference type="ChEBI" id="CHEBI:60240"/>
    </cofactor>
</comment>
<comment type="caution">
    <text evidence="5">The sequence shown here is derived from an EMBL/GenBank/DDBJ whole genome shotgun (WGS) entry which is preliminary data.</text>
</comment>
<dbReference type="RefSeq" id="WP_342158259.1">
    <property type="nucleotide sequence ID" value="NZ_JBCDNA010000001.1"/>
</dbReference>
<organism evidence="5 6">
    <name type="scientific">Lutimonas vermicola</name>
    <dbReference type="NCBI Taxonomy" id="414288"/>
    <lineage>
        <taxon>Bacteria</taxon>
        <taxon>Pseudomonadati</taxon>
        <taxon>Bacteroidota</taxon>
        <taxon>Flavobacteriia</taxon>
        <taxon>Flavobacteriales</taxon>
        <taxon>Flavobacteriaceae</taxon>
        <taxon>Lutimonas</taxon>
    </lineage>
</organism>
<dbReference type="EC" id="3.6.1.9" evidence="4"/>
<reference evidence="5 6" key="1">
    <citation type="submission" date="2024-04" db="EMBL/GenBank/DDBJ databases">
        <title>whole genome sequencing of Lutimonas vermicola strain IMCC1616.</title>
        <authorList>
            <person name="Bae S.S."/>
        </authorList>
    </citation>
    <scope>NUCLEOTIDE SEQUENCE [LARGE SCALE GENOMIC DNA]</scope>
    <source>
        <strain evidence="5 6">IMCC1616</strain>
    </source>
</reference>
<keyword evidence="2 4" id="KW-0378">Hydrolase</keyword>
<dbReference type="EMBL" id="JBCDNA010000001">
    <property type="protein sequence ID" value="MEL4454664.1"/>
    <property type="molecule type" value="Genomic_DNA"/>
</dbReference>
<dbReference type="InterPro" id="IPR029001">
    <property type="entry name" value="ITPase-like_fam"/>
</dbReference>
<dbReference type="CDD" id="cd00555">
    <property type="entry name" value="Maf"/>
    <property type="match status" value="1"/>
</dbReference>